<accession>A0ABY7EPD8</accession>
<reference evidence="2" key="1">
    <citation type="submission" date="2022-11" db="EMBL/GenBank/DDBJ databases">
        <title>Centuries of genome instability and evolution in soft-shell clam transmissible cancer (bioRxiv).</title>
        <authorList>
            <person name="Hart S.F.M."/>
            <person name="Yonemitsu M.A."/>
            <person name="Giersch R.M."/>
            <person name="Beal B.F."/>
            <person name="Arriagada G."/>
            <person name="Davis B.W."/>
            <person name="Ostrander E.A."/>
            <person name="Goff S.P."/>
            <person name="Metzger M.J."/>
        </authorList>
    </citation>
    <scope>NUCLEOTIDE SEQUENCE</scope>
    <source>
        <strain evidence="2">MELC-2E11</strain>
        <tissue evidence="2">Siphon/mantle</tissue>
    </source>
</reference>
<keyword evidence="3" id="KW-1185">Reference proteome</keyword>
<name>A0ABY7EPD8_MYAAR</name>
<dbReference type="Proteomes" id="UP001164746">
    <property type="component" value="Chromosome 7"/>
</dbReference>
<dbReference type="EMBL" id="CP111018">
    <property type="protein sequence ID" value="WAR10581.1"/>
    <property type="molecule type" value="Genomic_DNA"/>
</dbReference>
<dbReference type="PANTHER" id="PTHR46880">
    <property type="entry name" value="RAS-ASSOCIATING DOMAIN-CONTAINING PROTEIN"/>
    <property type="match status" value="1"/>
</dbReference>
<dbReference type="Pfam" id="PF05699">
    <property type="entry name" value="Dimer_Tnp_hAT"/>
    <property type="match status" value="1"/>
</dbReference>
<sequence>MEAAVEAIYRSYPALVMCLECEATIDASAKGLFLEVNQFRFIAFTHLMMDVLPFVGRLSNYLQIDENHMFEGFEDSGSENEEEDVPGFTPELRFHEQQQNLLDRVAPLYVNKIVDNLQSRFQDSSIIDAMKVLVPENIGKCDSVAKFGNDEFLCLVKQYSSHLGSVDDCVSEFSQYKHLVKCSYKNEPFSAVATIFAKKYFEEYPNMVKLLKCVAVLPMSSVKCERGFSTQNRIMSRLRTRLNSKTMDDLMKISEDGSSMELFDFGKALRKWKKEKVRKLYML</sequence>
<gene>
    <name evidence="2" type="ORF">MAR_035657</name>
</gene>
<evidence type="ECO:0000313" key="3">
    <source>
        <dbReference type="Proteomes" id="UP001164746"/>
    </source>
</evidence>
<proteinExistence type="predicted"/>
<dbReference type="InterPro" id="IPR008906">
    <property type="entry name" value="HATC_C_dom"/>
</dbReference>
<dbReference type="InterPro" id="IPR012337">
    <property type="entry name" value="RNaseH-like_sf"/>
</dbReference>
<dbReference type="SUPFAM" id="SSF53098">
    <property type="entry name" value="Ribonuclease H-like"/>
    <property type="match status" value="1"/>
</dbReference>
<dbReference type="PANTHER" id="PTHR46880:SF5">
    <property type="entry name" value="DUF4371 DOMAIN-CONTAINING PROTEIN"/>
    <property type="match status" value="1"/>
</dbReference>
<evidence type="ECO:0000259" key="1">
    <source>
        <dbReference type="Pfam" id="PF05699"/>
    </source>
</evidence>
<protein>
    <submittedName>
        <fullName evidence="2">ZN862-like protein</fullName>
    </submittedName>
</protein>
<evidence type="ECO:0000313" key="2">
    <source>
        <dbReference type="EMBL" id="WAR10581.1"/>
    </source>
</evidence>
<feature type="domain" description="HAT C-terminal dimerisation" evidence="1">
    <location>
        <begin position="196"/>
        <end position="253"/>
    </location>
</feature>
<organism evidence="2 3">
    <name type="scientific">Mya arenaria</name>
    <name type="common">Soft-shell clam</name>
    <dbReference type="NCBI Taxonomy" id="6604"/>
    <lineage>
        <taxon>Eukaryota</taxon>
        <taxon>Metazoa</taxon>
        <taxon>Spiralia</taxon>
        <taxon>Lophotrochozoa</taxon>
        <taxon>Mollusca</taxon>
        <taxon>Bivalvia</taxon>
        <taxon>Autobranchia</taxon>
        <taxon>Heteroconchia</taxon>
        <taxon>Euheterodonta</taxon>
        <taxon>Imparidentia</taxon>
        <taxon>Neoheterodontei</taxon>
        <taxon>Myida</taxon>
        <taxon>Myoidea</taxon>
        <taxon>Myidae</taxon>
        <taxon>Mya</taxon>
    </lineage>
</organism>